<evidence type="ECO:0000313" key="15">
    <source>
        <dbReference type="Proteomes" id="UP001291623"/>
    </source>
</evidence>
<dbReference type="Gene3D" id="1.10.640.10">
    <property type="entry name" value="Haem peroxidase domain superfamily, animal type"/>
    <property type="match status" value="1"/>
</dbReference>
<evidence type="ECO:0000256" key="10">
    <source>
        <dbReference type="PIRSR" id="PIRSR619791-2"/>
    </source>
</evidence>
<dbReference type="PROSITE" id="PS50292">
    <property type="entry name" value="PEROXIDASE_3"/>
    <property type="match status" value="1"/>
</dbReference>
<keyword evidence="15" id="KW-1185">Reference proteome</keyword>
<dbReference type="PROSITE" id="PS00916">
    <property type="entry name" value="PI3_4_KINASE_2"/>
    <property type="match status" value="1"/>
</dbReference>
<dbReference type="GO" id="GO:0031932">
    <property type="term" value="C:TORC2 complex"/>
    <property type="evidence" value="ECO:0007669"/>
    <property type="project" value="TreeGrafter"/>
</dbReference>
<gene>
    <name evidence="14" type="ORF">RND71_043564</name>
</gene>
<dbReference type="InterPro" id="IPR037120">
    <property type="entry name" value="Haem_peroxidase_sf_animal"/>
</dbReference>
<dbReference type="Gene3D" id="1.20.120.150">
    <property type="entry name" value="FKBP12-rapamycin binding domain"/>
    <property type="match status" value="1"/>
</dbReference>
<comment type="similarity">
    <text evidence="1">Belongs to the PI3/PI4-kinase family.</text>
</comment>
<dbReference type="SUPFAM" id="SSF47212">
    <property type="entry name" value="FKBP12-rapamycin-binding domain of FKBP-rapamycin-associated protein (FRAP)"/>
    <property type="match status" value="1"/>
</dbReference>
<dbReference type="Pfam" id="PF02260">
    <property type="entry name" value="FATC"/>
    <property type="match status" value="1"/>
</dbReference>
<dbReference type="Pfam" id="PF23593">
    <property type="entry name" value="HEAT_ATR"/>
    <property type="match status" value="1"/>
</dbReference>
<name>A0AAE1QNM3_9SOLA</name>
<keyword evidence="10" id="KW-0349">Heme</keyword>
<evidence type="ECO:0000256" key="1">
    <source>
        <dbReference type="ARBA" id="ARBA00011031"/>
    </source>
</evidence>
<evidence type="ECO:0000313" key="14">
    <source>
        <dbReference type="EMBL" id="KAK4336720.1"/>
    </source>
</evidence>
<protein>
    <recommendedName>
        <fullName evidence="2">non-specific serine/threonine protein kinase</fullName>
        <ecNumber evidence="2">2.7.11.1</ecNumber>
    </recommendedName>
</protein>
<dbReference type="InterPro" id="IPR003151">
    <property type="entry name" value="PIK-rel_kinase_FAT"/>
</dbReference>
<evidence type="ECO:0000256" key="8">
    <source>
        <dbReference type="ARBA" id="ARBA00047899"/>
    </source>
</evidence>
<keyword evidence="3" id="KW-0808">Transferase</keyword>
<dbReference type="GO" id="GO:0005524">
    <property type="term" value="F:ATP binding"/>
    <property type="evidence" value="ECO:0007669"/>
    <property type="project" value="UniProtKB-KW"/>
</dbReference>
<dbReference type="FunFam" id="1.20.120.150:FF:000001">
    <property type="entry name" value="Serine/threonine-protein kinase TOR"/>
    <property type="match status" value="1"/>
</dbReference>
<dbReference type="GO" id="GO:0020037">
    <property type="term" value="F:heme binding"/>
    <property type="evidence" value="ECO:0007669"/>
    <property type="project" value="InterPro"/>
</dbReference>
<dbReference type="PROSITE" id="PS51190">
    <property type="entry name" value="FATC"/>
    <property type="match status" value="1"/>
</dbReference>
<dbReference type="Proteomes" id="UP001291623">
    <property type="component" value="Unassembled WGS sequence"/>
</dbReference>
<dbReference type="EC" id="2.7.11.1" evidence="2"/>
<dbReference type="SUPFAM" id="SSF48371">
    <property type="entry name" value="ARM repeat"/>
    <property type="match status" value="1"/>
</dbReference>
<dbReference type="InterPro" id="IPR019791">
    <property type="entry name" value="Haem_peroxidase_animal"/>
</dbReference>
<feature type="domain" description="PI3K/PI4K catalytic" evidence="11">
    <location>
        <begin position="1381"/>
        <end position="1696"/>
    </location>
</feature>
<dbReference type="SMART" id="SM01343">
    <property type="entry name" value="FATC"/>
    <property type="match status" value="1"/>
</dbReference>
<dbReference type="InterPro" id="IPR011009">
    <property type="entry name" value="Kinase-like_dom_sf"/>
</dbReference>
<evidence type="ECO:0000259" key="11">
    <source>
        <dbReference type="PROSITE" id="PS50290"/>
    </source>
</evidence>
<evidence type="ECO:0000256" key="2">
    <source>
        <dbReference type="ARBA" id="ARBA00012513"/>
    </source>
</evidence>
<evidence type="ECO:0000256" key="3">
    <source>
        <dbReference type="ARBA" id="ARBA00022679"/>
    </source>
</evidence>
<dbReference type="GO" id="GO:0005634">
    <property type="term" value="C:nucleus"/>
    <property type="evidence" value="ECO:0007669"/>
    <property type="project" value="TreeGrafter"/>
</dbReference>
<dbReference type="InterPro" id="IPR000403">
    <property type="entry name" value="PI3/4_kinase_cat_dom"/>
</dbReference>
<dbReference type="GO" id="GO:0006979">
    <property type="term" value="P:response to oxidative stress"/>
    <property type="evidence" value="ECO:0007669"/>
    <property type="project" value="InterPro"/>
</dbReference>
<keyword evidence="5" id="KW-0547">Nucleotide-binding</keyword>
<dbReference type="GO" id="GO:0004601">
    <property type="term" value="F:peroxidase activity"/>
    <property type="evidence" value="ECO:0007669"/>
    <property type="project" value="InterPro"/>
</dbReference>
<dbReference type="Pfam" id="PF00454">
    <property type="entry name" value="PI3_PI4_kinase"/>
    <property type="match status" value="1"/>
</dbReference>
<evidence type="ECO:0000259" key="13">
    <source>
        <dbReference type="PROSITE" id="PS51190"/>
    </source>
</evidence>
<dbReference type="FunFam" id="1.10.1070.11:FF:000029">
    <property type="entry name" value="Serine/threonine-protein kinase TOR"/>
    <property type="match status" value="1"/>
</dbReference>
<keyword evidence="10" id="KW-0408">Iron</keyword>
<dbReference type="Pfam" id="PF03098">
    <property type="entry name" value="An_peroxidase"/>
    <property type="match status" value="1"/>
</dbReference>
<dbReference type="GO" id="GO:0031931">
    <property type="term" value="C:TORC1 complex"/>
    <property type="evidence" value="ECO:0007669"/>
    <property type="project" value="TreeGrafter"/>
</dbReference>
<evidence type="ECO:0000256" key="9">
    <source>
        <dbReference type="ARBA" id="ARBA00048679"/>
    </source>
</evidence>
<dbReference type="InterPro" id="IPR036940">
    <property type="entry name" value="PI3/4_kinase_cat_sf"/>
</dbReference>
<feature type="domain" description="FATC" evidence="13">
    <location>
        <begin position="1758"/>
        <end position="1790"/>
    </location>
</feature>
<comment type="caution">
    <text evidence="14">The sequence shown here is derived from an EMBL/GenBank/DDBJ whole genome shotgun (WGS) entry which is preliminary data.</text>
</comment>
<accession>A0AAE1QNM3</accession>
<dbReference type="FunFam" id="3.30.1010.10:FF:000004">
    <property type="entry name" value="Serine/threonine-protein kinase TOR"/>
    <property type="match status" value="1"/>
</dbReference>
<dbReference type="PRINTS" id="PR00457">
    <property type="entry name" value="ANPEROXIDASE"/>
</dbReference>
<dbReference type="SMART" id="SM01345">
    <property type="entry name" value="Rapamycin_bind"/>
    <property type="match status" value="1"/>
</dbReference>
<dbReference type="GO" id="GO:0038202">
    <property type="term" value="P:TORC1 signaling"/>
    <property type="evidence" value="ECO:0007669"/>
    <property type="project" value="TreeGrafter"/>
</dbReference>
<evidence type="ECO:0000259" key="12">
    <source>
        <dbReference type="PROSITE" id="PS51189"/>
    </source>
</evidence>
<keyword evidence="6" id="KW-0418">Kinase</keyword>
<sequence>MKGGKLKTTPLYAELGLKDLLPMKTGNPDIGCERTGRPRDLFCFDAGDRRVNEQVPLTIVHTLMMREHNRIADQLAYFNSYLDDETLYQETRRIMIAQIQHITYNEFLPVVLGEKVMEKYGLNLKKTGYYNGYNSKINAGTRVAFQAGAYRFGHSMIPDVVERYNKFHDKLGKTFQKIKNRLKLKFFFTETIRMSKLFLQPFIMYKPGIIDSFILGLLNQESNRMDPQISSEVTNHLFEKPGQNFGQDLTSIDIQRGREFGIPGYNYFREYCGLKKAYTFDDLIGDFDNQTLHRFTLLFKNVDDIDLLTGGMSEFPAFGSMIGPTFTCIVAEQFVIARDSDRFWYENEEAKFNSHQLAEIRKTTLAKLICENSDDIDTVQLYPFLQPDPVVEMQTLTSNEITLFMDELHSKILDFIKLNDQDKKGLILAIIILVSVDIGNTKQRCSRFANLLRSLDIADVESMELAAYAIGRIALASGPITDSYVNYEATRALEFISENNSDLKKQLGRVFAINFNQEFKSNDYVKEIFIDLLNDTPSTALKAFLTISRSYDQLPKDVFNAAFYSCWTESKESQAKIINDLEQILMSDTVPEVITVILNLVEFMHHTSCDFPVNLNLLSEVAIKYRAYAKALRFKENEFLLKPSYKALESLIMINNKLRQSESVTGIIKYAAKHHGIDFKVKEQWYEKLHDWENALRAYQQKREINPNDVQSIVGQMRCLEMLGEWEELYKLSSDNWLKVGSEYQSKIARMCAAAAWSLGKWDDMEIYSDQIRRNTSDYPFYKAILSLHKNEFLTAQNLIDVARDKIDPHLTAMVGESQDRAYGAMVSLMLFSELEEAIQYKLEPEKGYFIKKKWWDRLRGCQQLVEDWQKVLKVHSLVLTPYQDRKSWLKFSSICQKVGRVKLSQKVLYSLIKEDNEFLDMEKYNLLPKDDPSRVFFESFWKKANVGTGLKVKINCPLITYGFIKHLWRGDDKKHAFEEMKQFNEMLHKWCQDFTSSDASIYEDYKISKDELLRLTSKSFYKLGHWQEYLNETSGELKDYSMVNYFKLATKWSPDWYKAWNSFALSNYKAISVNSNRHQFNSTSESDTSGSLYVNLKSSKIVEYSVSGIKGFFKSISLSHGSSLQNTLRLLTILFEKGHEKEVANAFNDCLKSVPIETWLQVIPQLIARIDIPKLFVCKIIQQLLIDVSKCHPQAIIYSLTVAQKSSVKSRNQAANNILKTMSEHSSLLVSQALLVSDELIRVSILWHELWHEGLEEASRLYFGDKNVQAMLEMLKPLHKHLERGPTTLKEMSFKNAFGTDLMLAQTYCIKYRMSGDVKHVTQAWEYYYHVFKKISKQLPKLTSLELQYVSPKLLKCCDLELAVPGIYHPNKPIVKISRINSDLQVIASKQKPRKLCIRGSNGKDFLFLLKGHEDLRQDERVMQLFGLVNTLLACSFQTRRRNLAIQRYSVIPLSHNSGLIGWVPHCDTLHTLIKDYRDRKKTLLNIEHRIMLRKAPNFDRLTIMQKVEIFEHVLDSTNGDDIHCLLWNKSPNSEIWFERRTNYTRSLAVMSMVGYILGLGDRHPSNLMIDRLTGKVLHIDFGDCFEVAMVREKFPEKIPFRLTRMLIKAMEVTGIEGTYKITCEQVLKVLRHDKDSLVAVLEAFIYDPLLNWGLTETSSIGSYKNYSPESMNITEDQINDLVNAGANNLGNLYLDGKTKTEKLPMNNNLLSDTSFTDLQLNIDSKNFYQERLNKKALAVINRILAKLTGRDFDPNVCLDVSRQVELLVKQATSNENLCQLYIGWCPFW</sequence>
<comment type="catalytic activity">
    <reaction evidence="8">
        <text>L-threonyl-[protein] + ATP = O-phospho-L-threonyl-[protein] + ADP + H(+)</text>
        <dbReference type="Rhea" id="RHEA:46608"/>
        <dbReference type="Rhea" id="RHEA-COMP:11060"/>
        <dbReference type="Rhea" id="RHEA-COMP:11605"/>
        <dbReference type="ChEBI" id="CHEBI:15378"/>
        <dbReference type="ChEBI" id="CHEBI:30013"/>
        <dbReference type="ChEBI" id="CHEBI:30616"/>
        <dbReference type="ChEBI" id="CHEBI:61977"/>
        <dbReference type="ChEBI" id="CHEBI:456216"/>
        <dbReference type="EC" id="2.7.11.1"/>
    </reaction>
</comment>
<dbReference type="PROSITE" id="PS00915">
    <property type="entry name" value="PI3_4_KINASE_1"/>
    <property type="match status" value="1"/>
</dbReference>
<feature type="domain" description="FAT" evidence="12">
    <location>
        <begin position="617"/>
        <end position="1207"/>
    </location>
</feature>
<evidence type="ECO:0000256" key="4">
    <source>
        <dbReference type="ARBA" id="ARBA00022737"/>
    </source>
</evidence>
<dbReference type="GO" id="GO:0080090">
    <property type="term" value="P:regulation of primary metabolic process"/>
    <property type="evidence" value="ECO:0007669"/>
    <property type="project" value="UniProtKB-ARBA"/>
</dbReference>
<dbReference type="SUPFAM" id="SSF48113">
    <property type="entry name" value="Heme-dependent peroxidases"/>
    <property type="match status" value="1"/>
</dbReference>
<comment type="catalytic activity">
    <reaction evidence="9">
        <text>L-seryl-[protein] + ATP = O-phospho-L-seryl-[protein] + ADP + H(+)</text>
        <dbReference type="Rhea" id="RHEA:17989"/>
        <dbReference type="Rhea" id="RHEA-COMP:9863"/>
        <dbReference type="Rhea" id="RHEA-COMP:11604"/>
        <dbReference type="ChEBI" id="CHEBI:15378"/>
        <dbReference type="ChEBI" id="CHEBI:29999"/>
        <dbReference type="ChEBI" id="CHEBI:30616"/>
        <dbReference type="ChEBI" id="CHEBI:83421"/>
        <dbReference type="ChEBI" id="CHEBI:456216"/>
        <dbReference type="EC" id="2.7.11.1"/>
    </reaction>
</comment>
<dbReference type="InterPro" id="IPR016024">
    <property type="entry name" value="ARM-type_fold"/>
</dbReference>
<dbReference type="InterPro" id="IPR010255">
    <property type="entry name" value="Haem_peroxidase_sf"/>
</dbReference>
<dbReference type="InterPro" id="IPR018936">
    <property type="entry name" value="PI3/4_kinase_CS"/>
</dbReference>
<dbReference type="InterPro" id="IPR009076">
    <property type="entry name" value="FRB_dom"/>
</dbReference>
<dbReference type="CDD" id="cd05169">
    <property type="entry name" value="PIKKc_TOR"/>
    <property type="match status" value="1"/>
</dbReference>
<evidence type="ECO:0000256" key="5">
    <source>
        <dbReference type="ARBA" id="ARBA00022741"/>
    </source>
</evidence>
<reference evidence="14" key="1">
    <citation type="submission" date="2023-12" db="EMBL/GenBank/DDBJ databases">
        <title>Genome assembly of Anisodus tanguticus.</title>
        <authorList>
            <person name="Wang Y.-J."/>
        </authorList>
    </citation>
    <scope>NUCLEOTIDE SEQUENCE</scope>
    <source>
        <strain evidence="14">KB-2021</strain>
        <tissue evidence="14">Leaf</tissue>
    </source>
</reference>
<feature type="binding site" description="axial binding residue" evidence="10">
    <location>
        <position position="154"/>
    </location>
    <ligand>
        <name>heme b</name>
        <dbReference type="ChEBI" id="CHEBI:60344"/>
    </ligand>
    <ligandPart>
        <name>Fe</name>
        <dbReference type="ChEBI" id="CHEBI:18248"/>
    </ligandPart>
</feature>
<dbReference type="EMBL" id="JAVYJV010000101">
    <property type="protein sequence ID" value="KAK4336720.1"/>
    <property type="molecule type" value="Genomic_DNA"/>
</dbReference>
<dbReference type="InterPro" id="IPR003152">
    <property type="entry name" value="FATC_dom"/>
</dbReference>
<dbReference type="GO" id="GO:0046872">
    <property type="term" value="F:metal ion binding"/>
    <property type="evidence" value="ECO:0007669"/>
    <property type="project" value="UniProtKB-KW"/>
</dbReference>
<dbReference type="Gene3D" id="1.10.1070.11">
    <property type="entry name" value="Phosphatidylinositol 3-/4-kinase, catalytic domain"/>
    <property type="match status" value="1"/>
</dbReference>
<dbReference type="GO" id="GO:0005737">
    <property type="term" value="C:cytoplasm"/>
    <property type="evidence" value="ECO:0007669"/>
    <property type="project" value="TreeGrafter"/>
</dbReference>
<dbReference type="InterPro" id="IPR057564">
    <property type="entry name" value="HEAT_ATR"/>
</dbReference>
<dbReference type="PANTHER" id="PTHR11139">
    <property type="entry name" value="ATAXIA TELANGIECTASIA MUTATED ATM -RELATED"/>
    <property type="match status" value="1"/>
</dbReference>
<proteinExistence type="inferred from homology"/>
<dbReference type="InterPro" id="IPR036738">
    <property type="entry name" value="FRB_sf"/>
</dbReference>
<keyword evidence="4" id="KW-0677">Repeat</keyword>
<dbReference type="PROSITE" id="PS51189">
    <property type="entry name" value="FAT"/>
    <property type="match status" value="1"/>
</dbReference>
<dbReference type="PANTHER" id="PTHR11139:SF9">
    <property type="entry name" value="SERINE_THREONINE-PROTEIN KINASE MTOR"/>
    <property type="match status" value="1"/>
</dbReference>
<dbReference type="SMART" id="SM00146">
    <property type="entry name" value="PI3Kc"/>
    <property type="match status" value="1"/>
</dbReference>
<dbReference type="Pfam" id="PF08771">
    <property type="entry name" value="FRB_dom"/>
    <property type="match status" value="1"/>
</dbReference>
<dbReference type="Pfam" id="PF02259">
    <property type="entry name" value="FAT"/>
    <property type="match status" value="1"/>
</dbReference>
<dbReference type="GO" id="GO:0009891">
    <property type="term" value="P:positive regulation of biosynthetic process"/>
    <property type="evidence" value="ECO:0007669"/>
    <property type="project" value="UniProtKB-ARBA"/>
</dbReference>
<dbReference type="GO" id="GO:0044877">
    <property type="term" value="F:protein-containing complex binding"/>
    <property type="evidence" value="ECO:0007669"/>
    <property type="project" value="InterPro"/>
</dbReference>
<dbReference type="InterPro" id="IPR050517">
    <property type="entry name" value="DDR_Repair_Kinase"/>
</dbReference>
<dbReference type="GO" id="GO:0004674">
    <property type="term" value="F:protein serine/threonine kinase activity"/>
    <property type="evidence" value="ECO:0007669"/>
    <property type="project" value="UniProtKB-EC"/>
</dbReference>
<evidence type="ECO:0000256" key="7">
    <source>
        <dbReference type="ARBA" id="ARBA00022840"/>
    </source>
</evidence>
<dbReference type="CDD" id="cd09823">
    <property type="entry name" value="peroxinectin_like"/>
    <property type="match status" value="1"/>
</dbReference>
<dbReference type="InterPro" id="IPR014009">
    <property type="entry name" value="PIK_FAT"/>
</dbReference>
<keyword evidence="7" id="KW-0067">ATP-binding</keyword>
<evidence type="ECO:0000256" key="6">
    <source>
        <dbReference type="ARBA" id="ARBA00022777"/>
    </source>
</evidence>
<dbReference type="InterPro" id="IPR026683">
    <property type="entry name" value="TOR_cat"/>
</dbReference>
<keyword evidence="10" id="KW-0479">Metal-binding</keyword>
<dbReference type="SUPFAM" id="SSF56112">
    <property type="entry name" value="Protein kinase-like (PK-like)"/>
    <property type="match status" value="1"/>
</dbReference>
<dbReference type="PROSITE" id="PS50290">
    <property type="entry name" value="PI3_4_KINASE_3"/>
    <property type="match status" value="1"/>
</dbReference>
<dbReference type="GO" id="GO:0016242">
    <property type="term" value="P:negative regulation of macroautophagy"/>
    <property type="evidence" value="ECO:0007669"/>
    <property type="project" value="TreeGrafter"/>
</dbReference>
<organism evidence="14 15">
    <name type="scientific">Anisodus tanguticus</name>
    <dbReference type="NCBI Taxonomy" id="243964"/>
    <lineage>
        <taxon>Eukaryota</taxon>
        <taxon>Viridiplantae</taxon>
        <taxon>Streptophyta</taxon>
        <taxon>Embryophyta</taxon>
        <taxon>Tracheophyta</taxon>
        <taxon>Spermatophyta</taxon>
        <taxon>Magnoliopsida</taxon>
        <taxon>eudicotyledons</taxon>
        <taxon>Gunneridae</taxon>
        <taxon>Pentapetalae</taxon>
        <taxon>asterids</taxon>
        <taxon>lamiids</taxon>
        <taxon>Solanales</taxon>
        <taxon>Solanaceae</taxon>
        <taxon>Solanoideae</taxon>
        <taxon>Hyoscyameae</taxon>
        <taxon>Anisodus</taxon>
    </lineage>
</organism>